<dbReference type="InterPro" id="IPR025525">
    <property type="entry name" value="hAT-like_transposase_RNase-H"/>
</dbReference>
<protein>
    <submittedName>
        <fullName evidence="4">Zinc finger BED domain-containing protein DAYSLEEPER-like</fullName>
    </submittedName>
</protein>
<dbReference type="InterPro" id="IPR012337">
    <property type="entry name" value="RNaseH-like_sf"/>
</dbReference>
<dbReference type="PANTHER" id="PTHR23272">
    <property type="entry name" value="BED FINGER-RELATED"/>
    <property type="match status" value="1"/>
</dbReference>
<keyword evidence="3" id="KW-1185">Reference proteome</keyword>
<proteinExistence type="predicted"/>
<dbReference type="RefSeq" id="XP_019084387.1">
    <property type="nucleotide sequence ID" value="XM_019228842.1"/>
</dbReference>
<dbReference type="GeneID" id="104709924"/>
<organism evidence="3 4">
    <name type="scientific">Camelina sativa</name>
    <name type="common">False flax</name>
    <name type="synonym">Myagrum sativum</name>
    <dbReference type="NCBI Taxonomy" id="90675"/>
    <lineage>
        <taxon>Eukaryota</taxon>
        <taxon>Viridiplantae</taxon>
        <taxon>Streptophyta</taxon>
        <taxon>Embryophyta</taxon>
        <taxon>Tracheophyta</taxon>
        <taxon>Spermatophyta</taxon>
        <taxon>Magnoliopsida</taxon>
        <taxon>eudicotyledons</taxon>
        <taxon>Gunneridae</taxon>
        <taxon>Pentapetalae</taxon>
        <taxon>rosids</taxon>
        <taxon>malvids</taxon>
        <taxon>Brassicales</taxon>
        <taxon>Brassicaceae</taxon>
        <taxon>Camelineae</taxon>
        <taxon>Camelina</taxon>
    </lineage>
</organism>
<evidence type="ECO:0000313" key="4">
    <source>
        <dbReference type="RefSeq" id="XP_019084387.1"/>
    </source>
</evidence>
<accession>A0ABM1QC99</accession>
<evidence type="ECO:0000259" key="1">
    <source>
        <dbReference type="Pfam" id="PF05699"/>
    </source>
</evidence>
<dbReference type="SUPFAM" id="SSF53098">
    <property type="entry name" value="Ribonuclease H-like"/>
    <property type="match status" value="1"/>
</dbReference>
<dbReference type="PANTHER" id="PTHR23272:SF166">
    <property type="entry name" value="ZINC FINGER BED DOMAIN-CONTAINING PROTEIN RICESLEEPER 2-LIKE ISOFORM X1"/>
    <property type="match status" value="1"/>
</dbReference>
<dbReference type="Pfam" id="PF05699">
    <property type="entry name" value="Dimer_Tnp_hAT"/>
    <property type="match status" value="1"/>
</dbReference>
<sequence length="367" mass="42327">MDKSLSLCDDNYIVSDTEWDRHMLEEKNNLVEDENNLVEDESLMGESSHAQVKRAGLVMDVTKRWNSTHLMLSRAIQFKDVLRNLAEVEPSYKWFPSELEWSRAELICEFLRPFDEITKIVSGSKYPTVNLYFMQVWKIESWLEVHAISEDETICEMVDTMKRKFDKYWKNYSDILAIAAVLDPRLKFTCLEYCFSTLDPSTSKSKLDHIRKKIEKLYGVYKKNPVNTAATSQVMEDNLPSGYGGFYAFVSQKAGTGKSALDMYLDEPALDMVAFQSLDVLKYWKDNAARFKELSRMACDVLCIPITTVSSESSFSVGSQVLNKYRNRLLPSNVQALICARNWLRGFEEISGSEFFEEDKEEEEGET</sequence>
<evidence type="ECO:0000313" key="3">
    <source>
        <dbReference type="Proteomes" id="UP000694864"/>
    </source>
</evidence>
<reference evidence="4" key="2">
    <citation type="submission" date="2025-08" db="UniProtKB">
        <authorList>
            <consortium name="RefSeq"/>
        </authorList>
    </citation>
    <scope>IDENTIFICATION</scope>
    <source>
        <tissue evidence="4">Leaf</tissue>
    </source>
</reference>
<dbReference type="Pfam" id="PF14372">
    <property type="entry name" value="hAT-like_RNase-H"/>
    <property type="match status" value="1"/>
</dbReference>
<reference evidence="3" key="1">
    <citation type="journal article" date="2014" name="Nat. Commun.">
        <title>The emerging biofuel crop Camelina sativa retains a highly undifferentiated hexaploid genome structure.</title>
        <authorList>
            <person name="Kagale S."/>
            <person name="Koh C."/>
            <person name="Nixon J."/>
            <person name="Bollina V."/>
            <person name="Clarke W.E."/>
            <person name="Tuteja R."/>
            <person name="Spillane C."/>
            <person name="Robinson S.J."/>
            <person name="Links M.G."/>
            <person name="Clarke C."/>
            <person name="Higgins E.E."/>
            <person name="Huebert T."/>
            <person name="Sharpe A.G."/>
            <person name="Parkin I.A."/>
        </authorList>
    </citation>
    <scope>NUCLEOTIDE SEQUENCE [LARGE SCALE GENOMIC DNA]</scope>
    <source>
        <strain evidence="3">cv. DH55</strain>
    </source>
</reference>
<feature type="domain" description="hAT-like transposase RNase-H fold" evidence="2">
    <location>
        <begin position="122"/>
        <end position="221"/>
    </location>
</feature>
<name>A0ABM1QC99_CAMSA</name>
<dbReference type="Proteomes" id="UP000694864">
    <property type="component" value="Chromosome 8"/>
</dbReference>
<gene>
    <name evidence="4" type="primary">LOC104709924</name>
</gene>
<dbReference type="InterPro" id="IPR008906">
    <property type="entry name" value="HATC_C_dom"/>
</dbReference>
<evidence type="ECO:0000259" key="2">
    <source>
        <dbReference type="Pfam" id="PF14372"/>
    </source>
</evidence>
<feature type="domain" description="HAT C-terminal dimerisation" evidence="1">
    <location>
        <begin position="261"/>
        <end position="344"/>
    </location>
</feature>